<evidence type="ECO:0000313" key="1">
    <source>
        <dbReference type="EMBL" id="OBR13061.1"/>
    </source>
</evidence>
<dbReference type="EMBL" id="LTAN01000002">
    <property type="protein sequence ID" value="OBR13061.1"/>
    <property type="molecule type" value="Genomic_DNA"/>
</dbReference>
<dbReference type="RefSeq" id="XP_018161578.1">
    <property type="nucleotide sequence ID" value="XM_018296762.1"/>
</dbReference>
<sequence>MDEPAALSLEPAEKNFKDKTGQEKVKWLQTHALAAFPDVPIIEYWERGRSLNGWVNLISKLLTLITNSLKKRAGNIVKVFAKVVHAFNVGLWRFSDIVTDDINALADTGVFPEDTPLTELPRVKKVEKVADLSNESTVSDTTIMQYFDTAVDFLKQGLGVVPGLKKFNPRLNASISTVVEAFVSAGKDFATEWDKPDPAPPHDGSTPAIMFAQVQQLDGLGPVQDVTSGDEQKIVVIPPIKEVAPARLLDD</sequence>
<dbReference type="Proteomes" id="UP000092177">
    <property type="component" value="Chromosome 2"/>
</dbReference>
<gene>
    <name evidence="1" type="ORF">CH63R_01787</name>
</gene>
<comment type="caution">
    <text evidence="1">The sequence shown here is derived from an EMBL/GenBank/DDBJ whole genome shotgun (WGS) entry which is preliminary data.</text>
</comment>
<protein>
    <submittedName>
        <fullName evidence="1">Uncharacterized protein</fullName>
    </submittedName>
</protein>
<accession>A0A1B7YLY3</accession>
<evidence type="ECO:0000313" key="2">
    <source>
        <dbReference type="Proteomes" id="UP000092177"/>
    </source>
</evidence>
<organism evidence="1 2">
    <name type="scientific">Colletotrichum higginsianum (strain IMI 349063)</name>
    <name type="common">Crucifer anthracnose fungus</name>
    <dbReference type="NCBI Taxonomy" id="759273"/>
    <lineage>
        <taxon>Eukaryota</taxon>
        <taxon>Fungi</taxon>
        <taxon>Dikarya</taxon>
        <taxon>Ascomycota</taxon>
        <taxon>Pezizomycotina</taxon>
        <taxon>Sordariomycetes</taxon>
        <taxon>Hypocreomycetidae</taxon>
        <taxon>Glomerellales</taxon>
        <taxon>Glomerellaceae</taxon>
        <taxon>Colletotrichum</taxon>
        <taxon>Colletotrichum destructivum species complex</taxon>
    </lineage>
</organism>
<dbReference type="KEGG" id="chig:CH63R_01787"/>
<dbReference type="GeneID" id="28860869"/>
<reference evidence="2" key="1">
    <citation type="journal article" date="2017" name="BMC Genomics">
        <title>Gapless genome assembly of Colletotrichum higginsianum reveals chromosome structure and association of transposable elements with secondary metabolite gene clusters.</title>
        <authorList>
            <person name="Dallery J.-F."/>
            <person name="Lapalu N."/>
            <person name="Zampounis A."/>
            <person name="Pigne S."/>
            <person name="Luyten I."/>
            <person name="Amselem J."/>
            <person name="Wittenberg A.H.J."/>
            <person name="Zhou S."/>
            <person name="de Queiroz M.V."/>
            <person name="Robin G.P."/>
            <person name="Auger A."/>
            <person name="Hainaut M."/>
            <person name="Henrissat B."/>
            <person name="Kim K.-T."/>
            <person name="Lee Y.-H."/>
            <person name="Lespinet O."/>
            <person name="Schwartz D.C."/>
            <person name="Thon M.R."/>
            <person name="O'Connell R.J."/>
        </authorList>
    </citation>
    <scope>NUCLEOTIDE SEQUENCE [LARGE SCALE GENOMIC DNA]</scope>
    <source>
        <strain evidence="2">IMI 349063</strain>
    </source>
</reference>
<dbReference type="AlphaFoldDB" id="A0A1B7YLY3"/>
<proteinExistence type="predicted"/>
<name>A0A1B7YLY3_COLHI</name>
<dbReference type="VEuPathDB" id="FungiDB:CH63R_01787"/>
<keyword evidence="2" id="KW-1185">Reference proteome</keyword>